<dbReference type="CDD" id="cd06214">
    <property type="entry name" value="PA_degradation_oxidoreductase_like"/>
    <property type="match status" value="1"/>
</dbReference>
<dbReference type="InterPro" id="IPR012675">
    <property type="entry name" value="Beta-grasp_dom_sf"/>
</dbReference>
<evidence type="ECO:0000256" key="7">
    <source>
        <dbReference type="ARBA" id="ARBA00023004"/>
    </source>
</evidence>
<comment type="similarity">
    <text evidence="9">In the N-terminal section; belongs to the FAD-binding oxidoreductase type 6 family.</text>
</comment>
<dbReference type="AlphaFoldDB" id="A0A929KW26"/>
<evidence type="ECO:0000256" key="1">
    <source>
        <dbReference type="ARBA" id="ARBA00001974"/>
    </source>
</evidence>
<dbReference type="GO" id="GO:0051537">
    <property type="term" value="F:2 iron, 2 sulfur cluster binding"/>
    <property type="evidence" value="ECO:0007669"/>
    <property type="project" value="UniProtKB-KW"/>
</dbReference>
<evidence type="ECO:0000256" key="5">
    <source>
        <dbReference type="ARBA" id="ARBA00022827"/>
    </source>
</evidence>
<dbReference type="RefSeq" id="WP_194110685.1">
    <property type="nucleotide sequence ID" value="NZ_JADFFL010000002.1"/>
</dbReference>
<dbReference type="SUPFAM" id="SSF54292">
    <property type="entry name" value="2Fe-2S ferredoxin-like"/>
    <property type="match status" value="1"/>
</dbReference>
<dbReference type="Pfam" id="PF00970">
    <property type="entry name" value="FAD_binding_6"/>
    <property type="match status" value="1"/>
</dbReference>
<dbReference type="SUPFAM" id="SSF63380">
    <property type="entry name" value="Riboflavin synthase domain-like"/>
    <property type="match status" value="1"/>
</dbReference>
<evidence type="ECO:0000256" key="3">
    <source>
        <dbReference type="ARBA" id="ARBA00022714"/>
    </source>
</evidence>
<dbReference type="Pfam" id="PF00111">
    <property type="entry name" value="Fer2"/>
    <property type="match status" value="1"/>
</dbReference>
<feature type="domain" description="FAD-binding FR-type" evidence="11">
    <location>
        <begin position="1"/>
        <end position="101"/>
    </location>
</feature>
<keyword evidence="4" id="KW-0479">Metal-binding</keyword>
<dbReference type="PROSITE" id="PS51384">
    <property type="entry name" value="FAD_FR"/>
    <property type="match status" value="1"/>
</dbReference>
<dbReference type="PANTHER" id="PTHR47354:SF6">
    <property type="entry name" value="NADH OXIDOREDUCTASE HCR"/>
    <property type="match status" value="1"/>
</dbReference>
<dbReference type="Gene3D" id="3.10.20.30">
    <property type="match status" value="1"/>
</dbReference>
<dbReference type="GO" id="GO:0046872">
    <property type="term" value="F:metal ion binding"/>
    <property type="evidence" value="ECO:0007669"/>
    <property type="project" value="UniProtKB-KW"/>
</dbReference>
<gene>
    <name evidence="12" type="ORF">IRJ16_06345</name>
</gene>
<dbReference type="Gene3D" id="3.40.50.80">
    <property type="entry name" value="Nucleotide-binding domain of ferredoxin-NADP reductase (FNR) module"/>
    <property type="match status" value="1"/>
</dbReference>
<dbReference type="Gene3D" id="2.40.30.10">
    <property type="entry name" value="Translation factors"/>
    <property type="match status" value="1"/>
</dbReference>
<feature type="domain" description="2Fe-2S ferredoxin-type" evidence="10">
    <location>
        <begin position="249"/>
        <end position="336"/>
    </location>
</feature>
<keyword evidence="8" id="KW-0411">Iron-sulfur</keyword>
<keyword evidence="7" id="KW-0408">Iron</keyword>
<keyword evidence="2" id="KW-0285">Flavoprotein</keyword>
<dbReference type="InterPro" id="IPR006058">
    <property type="entry name" value="2Fe2S_fd_BS"/>
</dbReference>
<dbReference type="InterPro" id="IPR039261">
    <property type="entry name" value="FNR_nucleotide-bd"/>
</dbReference>
<comment type="caution">
    <text evidence="12">The sequence shown here is derived from an EMBL/GenBank/DDBJ whole genome shotgun (WGS) entry which is preliminary data.</text>
</comment>
<sequence>MLELRVEAIRWETGDTATYFLREVLGKAITYKAGQFITLVFQHHGEELRRSYSISSAPVDELLAITVKRVPNGELSRFLLMHAKVGNVWQAVEPAGRFVLDDTASAKDIFFFAAGSGITPILSQIKFALAIDGASELHLIYSNRNLANTLFKAELDALQAGHPDRLQIIYLFSGDGQRLNNVGIEMLVQQQLRHHMKQAQFYLCGPFEYMRMVRLTLLYMGISKDHIRKENFVLDIINVSEPPINFPPHKVRLIFDDEVHDIIAGENQSILQAALQNNIQLPYSCRTGMCSTCVGKCTLGKVVMTANEVLTDRDITEGLVLTCTGYALGDDVVVEF</sequence>
<dbReference type="InterPro" id="IPR017938">
    <property type="entry name" value="Riboflavin_synthase-like_b-brl"/>
</dbReference>
<dbReference type="PRINTS" id="PR00371">
    <property type="entry name" value="FPNCR"/>
</dbReference>
<protein>
    <submittedName>
        <fullName evidence="12">Ferredoxin--NADP reductase</fullName>
    </submittedName>
</protein>
<dbReference type="EMBL" id="JADFFL010000002">
    <property type="protein sequence ID" value="MBE9661498.1"/>
    <property type="molecule type" value="Genomic_DNA"/>
</dbReference>
<dbReference type="GO" id="GO:0016491">
    <property type="term" value="F:oxidoreductase activity"/>
    <property type="evidence" value="ECO:0007669"/>
    <property type="project" value="UniProtKB-KW"/>
</dbReference>
<dbReference type="InterPro" id="IPR001433">
    <property type="entry name" value="OxRdtase_FAD/NAD-bd"/>
</dbReference>
<comment type="cofactor">
    <cofactor evidence="1">
        <name>FAD</name>
        <dbReference type="ChEBI" id="CHEBI:57692"/>
    </cofactor>
</comment>
<keyword evidence="3" id="KW-0001">2Fe-2S</keyword>
<keyword evidence="5" id="KW-0274">FAD</keyword>
<dbReference type="InterPro" id="IPR050415">
    <property type="entry name" value="MRET"/>
</dbReference>
<organism evidence="12 13">
    <name type="scientific">Mucilaginibacter myungsuensis</name>
    <dbReference type="NCBI Taxonomy" id="649104"/>
    <lineage>
        <taxon>Bacteria</taxon>
        <taxon>Pseudomonadati</taxon>
        <taxon>Bacteroidota</taxon>
        <taxon>Sphingobacteriia</taxon>
        <taxon>Sphingobacteriales</taxon>
        <taxon>Sphingobacteriaceae</taxon>
        <taxon>Mucilaginibacter</taxon>
    </lineage>
</organism>
<reference evidence="12" key="1">
    <citation type="submission" date="2020-10" db="EMBL/GenBank/DDBJ databases">
        <title>Mucilaginibacter mali sp. nov., isolated from rhizosphere soil of apple orchard.</title>
        <authorList>
            <person name="Lee J.-S."/>
            <person name="Kim H.S."/>
            <person name="Kim J.-S."/>
        </authorList>
    </citation>
    <scope>NUCLEOTIDE SEQUENCE</scope>
    <source>
        <strain evidence="12">KCTC 22746</strain>
    </source>
</reference>
<dbReference type="SUPFAM" id="SSF52343">
    <property type="entry name" value="Ferredoxin reductase-like, C-terminal NADP-linked domain"/>
    <property type="match status" value="1"/>
</dbReference>
<dbReference type="InterPro" id="IPR001709">
    <property type="entry name" value="Flavoprot_Pyr_Nucl_cyt_Rdtase"/>
</dbReference>
<dbReference type="PRINTS" id="PR00410">
    <property type="entry name" value="PHEHYDRXLASE"/>
</dbReference>
<evidence type="ECO:0000256" key="6">
    <source>
        <dbReference type="ARBA" id="ARBA00023002"/>
    </source>
</evidence>
<evidence type="ECO:0000256" key="4">
    <source>
        <dbReference type="ARBA" id="ARBA00022723"/>
    </source>
</evidence>
<proteinExistence type="inferred from homology"/>
<evidence type="ECO:0000313" key="12">
    <source>
        <dbReference type="EMBL" id="MBE9661498.1"/>
    </source>
</evidence>
<name>A0A929KW26_9SPHI</name>
<evidence type="ECO:0000259" key="11">
    <source>
        <dbReference type="PROSITE" id="PS51384"/>
    </source>
</evidence>
<keyword evidence="13" id="KW-1185">Reference proteome</keyword>
<evidence type="ECO:0000256" key="2">
    <source>
        <dbReference type="ARBA" id="ARBA00022630"/>
    </source>
</evidence>
<evidence type="ECO:0000256" key="9">
    <source>
        <dbReference type="ARBA" id="ARBA00061434"/>
    </source>
</evidence>
<accession>A0A929KW26</accession>
<dbReference type="CDD" id="cd00207">
    <property type="entry name" value="fer2"/>
    <property type="match status" value="1"/>
</dbReference>
<evidence type="ECO:0000313" key="13">
    <source>
        <dbReference type="Proteomes" id="UP000622475"/>
    </source>
</evidence>
<keyword evidence="6" id="KW-0560">Oxidoreductase</keyword>
<evidence type="ECO:0000259" key="10">
    <source>
        <dbReference type="PROSITE" id="PS51085"/>
    </source>
</evidence>
<dbReference type="InterPro" id="IPR036010">
    <property type="entry name" value="2Fe-2S_ferredoxin-like_sf"/>
</dbReference>
<dbReference type="Pfam" id="PF00175">
    <property type="entry name" value="NAD_binding_1"/>
    <property type="match status" value="1"/>
</dbReference>
<dbReference type="PROSITE" id="PS00197">
    <property type="entry name" value="2FE2S_FER_1"/>
    <property type="match status" value="1"/>
</dbReference>
<dbReference type="InterPro" id="IPR001041">
    <property type="entry name" value="2Fe-2S_ferredoxin-type"/>
</dbReference>
<dbReference type="Proteomes" id="UP000622475">
    <property type="component" value="Unassembled WGS sequence"/>
</dbReference>
<dbReference type="PANTHER" id="PTHR47354">
    <property type="entry name" value="NADH OXIDOREDUCTASE HCR"/>
    <property type="match status" value="1"/>
</dbReference>
<dbReference type="PROSITE" id="PS51085">
    <property type="entry name" value="2FE2S_FER_2"/>
    <property type="match status" value="1"/>
</dbReference>
<evidence type="ECO:0000256" key="8">
    <source>
        <dbReference type="ARBA" id="ARBA00023014"/>
    </source>
</evidence>
<dbReference type="InterPro" id="IPR017927">
    <property type="entry name" value="FAD-bd_FR_type"/>
</dbReference>
<dbReference type="InterPro" id="IPR008333">
    <property type="entry name" value="Cbr1-like_FAD-bd_dom"/>
</dbReference>